<dbReference type="PANTHER" id="PTHR34322">
    <property type="entry name" value="TRANSPOSASE, Y1_TNP DOMAIN-CONTAINING"/>
    <property type="match status" value="1"/>
</dbReference>
<dbReference type="SUPFAM" id="SSF143422">
    <property type="entry name" value="Transposase IS200-like"/>
    <property type="match status" value="1"/>
</dbReference>
<dbReference type="PATRIC" id="fig|1618331.3.peg.70"/>
<dbReference type="AlphaFoldDB" id="A0A0G0FYM1"/>
<evidence type="ECO:0000313" key="3">
    <source>
        <dbReference type="Proteomes" id="UP000034508"/>
    </source>
</evidence>
<dbReference type="GO" id="GO:0003677">
    <property type="term" value="F:DNA binding"/>
    <property type="evidence" value="ECO:0007669"/>
    <property type="project" value="InterPro"/>
</dbReference>
<feature type="domain" description="Transposase IS200-like" evidence="1">
    <location>
        <begin position="7"/>
        <end position="154"/>
    </location>
</feature>
<dbReference type="GO" id="GO:0006313">
    <property type="term" value="P:DNA transposition"/>
    <property type="evidence" value="ECO:0007669"/>
    <property type="project" value="InterPro"/>
</dbReference>
<organism evidence="2 3">
    <name type="scientific">Berkelbacteria bacterium GW2011_GWA1_36_9</name>
    <dbReference type="NCBI Taxonomy" id="1618331"/>
    <lineage>
        <taxon>Bacteria</taxon>
        <taxon>Candidatus Berkelbacteria</taxon>
    </lineage>
</organism>
<gene>
    <name evidence="2" type="ORF">US31_C0001G0067</name>
</gene>
<dbReference type="GO" id="GO:0004803">
    <property type="term" value="F:transposase activity"/>
    <property type="evidence" value="ECO:0007669"/>
    <property type="project" value="InterPro"/>
</dbReference>
<evidence type="ECO:0000259" key="1">
    <source>
        <dbReference type="SMART" id="SM01321"/>
    </source>
</evidence>
<reference evidence="2 3" key="1">
    <citation type="journal article" date="2015" name="Nature">
        <title>rRNA introns, odd ribosomes, and small enigmatic genomes across a large radiation of phyla.</title>
        <authorList>
            <person name="Brown C.T."/>
            <person name="Hug L.A."/>
            <person name="Thomas B.C."/>
            <person name="Sharon I."/>
            <person name="Castelle C.J."/>
            <person name="Singh A."/>
            <person name="Wilkins M.J."/>
            <person name="Williams K.H."/>
            <person name="Banfield J.F."/>
        </authorList>
    </citation>
    <scope>NUCLEOTIDE SEQUENCE [LARGE SCALE GENOMIC DNA]</scope>
</reference>
<name>A0A0G0FYM1_9BACT</name>
<sequence>MRKDPLITGEVYHVFSRSIADYIIFNNNFDYERMWQLIQYYKINNNNIRYSDFINFQIVNNDGFYNAFNLIKKDKKNSVQIIAYCFMPTHIHLVLKQLQDKGISQYMKHILDSYSKYFNFQHKRRGPLWESRFKSILVKKDEYLMHLTRYIHLNPVTAKIIDKPKEWQYSSFNEYLGTNSNIAICQFNDILEINSSQYRKFTNDRISYQRDLAKIKKLILD</sequence>
<dbReference type="Pfam" id="PF01797">
    <property type="entry name" value="Y1_Tnp"/>
    <property type="match status" value="1"/>
</dbReference>
<accession>A0A0G0FYM1</accession>
<protein>
    <recommendedName>
        <fullName evidence="1">Transposase IS200-like domain-containing protein</fullName>
    </recommendedName>
</protein>
<dbReference type="Proteomes" id="UP000034508">
    <property type="component" value="Unassembled WGS sequence"/>
</dbReference>
<dbReference type="EMBL" id="LBSM01000001">
    <property type="protein sequence ID" value="KKQ18880.1"/>
    <property type="molecule type" value="Genomic_DNA"/>
</dbReference>
<dbReference type="InterPro" id="IPR002686">
    <property type="entry name" value="Transposase_17"/>
</dbReference>
<dbReference type="InterPro" id="IPR036515">
    <property type="entry name" value="Transposase_17_sf"/>
</dbReference>
<evidence type="ECO:0000313" key="2">
    <source>
        <dbReference type="EMBL" id="KKQ18880.1"/>
    </source>
</evidence>
<comment type="caution">
    <text evidence="2">The sequence shown here is derived from an EMBL/GenBank/DDBJ whole genome shotgun (WGS) entry which is preliminary data.</text>
</comment>
<dbReference type="PANTHER" id="PTHR34322:SF2">
    <property type="entry name" value="TRANSPOSASE IS200-LIKE DOMAIN-CONTAINING PROTEIN"/>
    <property type="match status" value="1"/>
</dbReference>
<dbReference type="SMART" id="SM01321">
    <property type="entry name" value="Y1_Tnp"/>
    <property type="match status" value="1"/>
</dbReference>
<proteinExistence type="predicted"/>
<dbReference type="Gene3D" id="3.30.70.1290">
    <property type="entry name" value="Transposase IS200-like"/>
    <property type="match status" value="1"/>
</dbReference>